<sequence>MEELRTPFRVTAGRFLRSVRVFMSSEVGGTAKLLTACLVVLFLAINGLNVLNNFVGRNFMTAIADRQIAEFVRQAIFYLLVFAGSTIASVYARFTEERLALTWRDFLTRRAVNLYLTDGAFYRLGVSGGLSYPDQRISEDIRAFTVTTLSFLLMIFSSGLTILSFSGVLLSINPVLFAVAVLYAACGSFLTVWLGRPLIKLNYDQLDKEASFRTGLIQARENAERILLTGSEARMKSFLAVRIDDLVTNFRNITSVNRNVGFFTTGYNWLIQIIPALIVAPAFFRGDIEFGVITQSAAAFAMLVGAFSLIINQFNSISSFAAVVARLSTLSEAIERPKGGAKIQVDETRDDLSYEKLTILSERDGSSLLQELTVAIPPRARVLVTCAREEQGSALFRATAGVAYPGTGQIFRPTAEGIRFLPQHPYFPPGTLRQLFIPPAASPEISDERIALLLAEFELQRISKIEEFQQEVEWHTVLTQREQCLLMLASACVAKPHVILLERTEAMVGWETLFQIMTRFANDGIACVHIGSAADISSYDAILDFDDSGAWQWNTPHDRGNGSGAKHAN</sequence>
<dbReference type="Proteomes" id="UP000068164">
    <property type="component" value="Unassembled WGS sequence"/>
</dbReference>
<dbReference type="GO" id="GO:0005886">
    <property type="term" value="C:plasma membrane"/>
    <property type="evidence" value="ECO:0007669"/>
    <property type="project" value="UniProtKB-SubCell"/>
</dbReference>
<evidence type="ECO:0000256" key="6">
    <source>
        <dbReference type="SAM" id="Phobius"/>
    </source>
</evidence>
<protein>
    <submittedName>
        <fullName evidence="8">ABC transporter</fullName>
    </submittedName>
</protein>
<name>A0A125Q444_9HYPH</name>
<evidence type="ECO:0000256" key="3">
    <source>
        <dbReference type="ARBA" id="ARBA00022692"/>
    </source>
</evidence>
<dbReference type="GO" id="GO:0140359">
    <property type="term" value="F:ABC-type transporter activity"/>
    <property type="evidence" value="ECO:0007669"/>
    <property type="project" value="InterPro"/>
</dbReference>
<dbReference type="EMBL" id="LNCD01000147">
    <property type="protein sequence ID" value="KWV40460.1"/>
    <property type="molecule type" value="Genomic_DNA"/>
</dbReference>
<feature type="transmembrane region" description="Helical" evidence="6">
    <location>
        <begin position="144"/>
        <end position="169"/>
    </location>
</feature>
<comment type="caution">
    <text evidence="8">The sequence shown here is derived from an EMBL/GenBank/DDBJ whole genome shotgun (WGS) entry which is preliminary data.</text>
</comment>
<dbReference type="SUPFAM" id="SSF90123">
    <property type="entry name" value="ABC transporter transmembrane region"/>
    <property type="match status" value="1"/>
</dbReference>
<evidence type="ECO:0000256" key="4">
    <source>
        <dbReference type="ARBA" id="ARBA00022989"/>
    </source>
</evidence>
<feature type="transmembrane region" description="Helical" evidence="6">
    <location>
        <begin position="75"/>
        <end position="94"/>
    </location>
</feature>
<keyword evidence="3 6" id="KW-0812">Transmembrane</keyword>
<dbReference type="InterPro" id="IPR011527">
    <property type="entry name" value="ABC1_TM_dom"/>
</dbReference>
<feature type="transmembrane region" description="Helical" evidence="6">
    <location>
        <begin position="33"/>
        <end position="55"/>
    </location>
</feature>
<dbReference type="PANTHER" id="PTHR11384:SF59">
    <property type="entry name" value="LYSOSOMAL COBALAMIN TRANSPORTER ABCD4"/>
    <property type="match status" value="1"/>
</dbReference>
<dbReference type="OrthoDB" id="9810134at2"/>
<evidence type="ECO:0000313" key="8">
    <source>
        <dbReference type="EMBL" id="KWV40460.1"/>
    </source>
</evidence>
<dbReference type="GO" id="GO:0005524">
    <property type="term" value="F:ATP binding"/>
    <property type="evidence" value="ECO:0007669"/>
    <property type="project" value="InterPro"/>
</dbReference>
<evidence type="ECO:0000256" key="2">
    <source>
        <dbReference type="ARBA" id="ARBA00022448"/>
    </source>
</evidence>
<feature type="domain" description="ABC transmembrane type-1" evidence="7">
    <location>
        <begin position="38"/>
        <end position="319"/>
    </location>
</feature>
<dbReference type="Gene3D" id="1.20.1560.10">
    <property type="entry name" value="ABC transporter type 1, transmembrane domain"/>
    <property type="match status" value="1"/>
</dbReference>
<accession>A0A125Q444</accession>
<dbReference type="RefSeq" id="WP_062376214.1">
    <property type="nucleotide sequence ID" value="NZ_LNCD01000147.1"/>
</dbReference>
<dbReference type="Gene3D" id="3.40.50.300">
    <property type="entry name" value="P-loop containing nucleotide triphosphate hydrolases"/>
    <property type="match status" value="1"/>
</dbReference>
<reference evidence="8 9" key="1">
    <citation type="submission" date="2015-11" db="EMBL/GenBank/DDBJ databases">
        <title>Draft Genome Sequence of the Strain BR 10423 (Rhizobium sp.) isolated from nodules of Mimosa pudica.</title>
        <authorList>
            <person name="Barauna A.C."/>
            <person name="Zilli J.E."/>
            <person name="Simoes-Araujo J.L."/>
            <person name="Reis V.M."/>
            <person name="James E.K."/>
            <person name="Reis F.B.Jr."/>
            <person name="Rouws L.F."/>
            <person name="Passos S.R."/>
            <person name="Gois S.R."/>
        </authorList>
    </citation>
    <scope>NUCLEOTIDE SEQUENCE [LARGE SCALE GENOMIC DNA]</scope>
    <source>
        <strain evidence="8 9">BR10423</strain>
    </source>
</reference>
<dbReference type="AlphaFoldDB" id="A0A125Q444"/>
<organism evidence="8 9">
    <name type="scientific">Rhizobium altiplani</name>
    <dbReference type="NCBI Taxonomy" id="1864509"/>
    <lineage>
        <taxon>Bacteria</taxon>
        <taxon>Pseudomonadati</taxon>
        <taxon>Pseudomonadota</taxon>
        <taxon>Alphaproteobacteria</taxon>
        <taxon>Hyphomicrobiales</taxon>
        <taxon>Rhizobiaceae</taxon>
        <taxon>Rhizobium/Agrobacterium group</taxon>
        <taxon>Rhizobium</taxon>
    </lineage>
</organism>
<keyword evidence="4 6" id="KW-1133">Transmembrane helix</keyword>
<gene>
    <name evidence="8" type="ORF">AS026_25760</name>
</gene>
<feature type="transmembrane region" description="Helical" evidence="6">
    <location>
        <begin position="260"/>
        <end position="284"/>
    </location>
</feature>
<dbReference type="InterPro" id="IPR027417">
    <property type="entry name" value="P-loop_NTPase"/>
</dbReference>
<feature type="transmembrane region" description="Helical" evidence="6">
    <location>
        <begin position="290"/>
        <end position="311"/>
    </location>
</feature>
<dbReference type="InterPro" id="IPR050835">
    <property type="entry name" value="ABC_transporter_sub-D"/>
</dbReference>
<keyword evidence="2" id="KW-0813">Transport</keyword>
<evidence type="ECO:0000313" key="9">
    <source>
        <dbReference type="Proteomes" id="UP000068164"/>
    </source>
</evidence>
<keyword evidence="5 6" id="KW-0472">Membrane</keyword>
<feature type="transmembrane region" description="Helical" evidence="6">
    <location>
        <begin position="175"/>
        <end position="195"/>
    </location>
</feature>
<evidence type="ECO:0000256" key="1">
    <source>
        <dbReference type="ARBA" id="ARBA00004651"/>
    </source>
</evidence>
<evidence type="ECO:0000256" key="5">
    <source>
        <dbReference type="ARBA" id="ARBA00023136"/>
    </source>
</evidence>
<proteinExistence type="predicted"/>
<dbReference type="Pfam" id="PF06472">
    <property type="entry name" value="ABC_membrane_2"/>
    <property type="match status" value="1"/>
</dbReference>
<keyword evidence="9" id="KW-1185">Reference proteome</keyword>
<comment type="subcellular location">
    <subcellularLocation>
        <location evidence="1">Cell membrane</location>
        <topology evidence="1">Multi-pass membrane protein</topology>
    </subcellularLocation>
</comment>
<dbReference type="InterPro" id="IPR036640">
    <property type="entry name" value="ABC1_TM_sf"/>
</dbReference>
<evidence type="ECO:0000259" key="7">
    <source>
        <dbReference type="PROSITE" id="PS50929"/>
    </source>
</evidence>
<dbReference type="PROSITE" id="PS50929">
    <property type="entry name" value="ABC_TM1F"/>
    <property type="match status" value="1"/>
</dbReference>
<dbReference type="PANTHER" id="PTHR11384">
    <property type="entry name" value="ATP-BINDING CASSETTE, SUB-FAMILY D MEMBER"/>
    <property type="match status" value="1"/>
</dbReference>